<dbReference type="AlphaFoldDB" id="A0A089LHN1"/>
<dbReference type="RefSeq" id="WP_042216941.1">
    <property type="nucleotide sequence ID" value="NZ_CP009285.1"/>
</dbReference>
<evidence type="ECO:0000259" key="3">
    <source>
        <dbReference type="PROSITE" id="PS51186"/>
    </source>
</evidence>
<keyword evidence="2" id="KW-0012">Acyltransferase</keyword>
<dbReference type="EMBL" id="CP009285">
    <property type="protein sequence ID" value="AIQ60357.1"/>
    <property type="molecule type" value="Genomic_DNA"/>
</dbReference>
<evidence type="ECO:0000256" key="1">
    <source>
        <dbReference type="ARBA" id="ARBA00022679"/>
    </source>
</evidence>
<gene>
    <name evidence="4" type="ORF">PBOR_27965</name>
</gene>
<dbReference type="HOGENOM" id="CLU_086503_3_0_9"/>
<dbReference type="OrthoDB" id="9775804at2"/>
<keyword evidence="5" id="KW-1185">Reference proteome</keyword>
<dbReference type="Pfam" id="PF13508">
    <property type="entry name" value="Acetyltransf_7"/>
    <property type="match status" value="1"/>
</dbReference>
<dbReference type="SUPFAM" id="SSF55729">
    <property type="entry name" value="Acyl-CoA N-acyltransferases (Nat)"/>
    <property type="match status" value="1"/>
</dbReference>
<dbReference type="PANTHER" id="PTHR43626">
    <property type="entry name" value="ACYL-COA N-ACYLTRANSFERASE"/>
    <property type="match status" value="1"/>
</dbReference>
<accession>A0A089LHN1</accession>
<feature type="domain" description="N-acetyltransferase" evidence="3">
    <location>
        <begin position="3"/>
        <end position="139"/>
    </location>
</feature>
<reference evidence="4" key="1">
    <citation type="submission" date="2014-08" db="EMBL/GenBank/DDBJ databases">
        <title>Comparative genomics of the Paenibacillus odorifer group.</title>
        <authorList>
            <person name="den Bakker H.C."/>
            <person name="Tsai Y.-C.Y.-C."/>
            <person name="Martin N."/>
            <person name="Korlach J."/>
            <person name="Wiedmann M."/>
        </authorList>
    </citation>
    <scope>NUCLEOTIDE SEQUENCE [LARGE SCALE GENOMIC DNA]</scope>
    <source>
        <strain evidence="4">DSM 13188</strain>
    </source>
</reference>
<organism evidence="4 5">
    <name type="scientific">Paenibacillus borealis</name>
    <dbReference type="NCBI Taxonomy" id="160799"/>
    <lineage>
        <taxon>Bacteria</taxon>
        <taxon>Bacillati</taxon>
        <taxon>Bacillota</taxon>
        <taxon>Bacilli</taxon>
        <taxon>Bacillales</taxon>
        <taxon>Paenibacillaceae</taxon>
        <taxon>Paenibacillus</taxon>
    </lineage>
</organism>
<dbReference type="GO" id="GO:0008080">
    <property type="term" value="F:N-acetyltransferase activity"/>
    <property type="evidence" value="ECO:0007669"/>
    <property type="project" value="InterPro"/>
</dbReference>
<dbReference type="InterPro" id="IPR045039">
    <property type="entry name" value="NSI-like"/>
</dbReference>
<name>A0A089LHN1_PAEBO</name>
<dbReference type="KEGG" id="pbd:PBOR_27965"/>
<keyword evidence="1" id="KW-0808">Transferase</keyword>
<dbReference type="PANTHER" id="PTHR43626:SF4">
    <property type="entry name" value="GCN5-RELATED N-ACETYLTRANSFERASE 2, CHLOROPLASTIC"/>
    <property type="match status" value="1"/>
</dbReference>
<dbReference type="GO" id="GO:0005737">
    <property type="term" value="C:cytoplasm"/>
    <property type="evidence" value="ECO:0007669"/>
    <property type="project" value="TreeGrafter"/>
</dbReference>
<evidence type="ECO:0000256" key="2">
    <source>
        <dbReference type="ARBA" id="ARBA00023315"/>
    </source>
</evidence>
<dbReference type="InterPro" id="IPR016181">
    <property type="entry name" value="Acyl_CoA_acyltransferase"/>
</dbReference>
<sequence>MTYTYRKDRKNIDWAQVTRLLNGFGLTDFTPAQTETAFSNSAVNVFILDGDKIIGCGRALSDGISQAAIYNIAIDGAYHHQGLGKKLIALILEETADCNVVLYTHPDTVSWYEEQGFRRMKTGLALYHPDKITAITRMGFI</sequence>
<dbReference type="Gene3D" id="3.40.630.30">
    <property type="match status" value="1"/>
</dbReference>
<dbReference type="Proteomes" id="UP000029518">
    <property type="component" value="Chromosome"/>
</dbReference>
<evidence type="ECO:0000313" key="4">
    <source>
        <dbReference type="EMBL" id="AIQ60357.1"/>
    </source>
</evidence>
<dbReference type="InterPro" id="IPR000182">
    <property type="entry name" value="GNAT_dom"/>
</dbReference>
<dbReference type="CDD" id="cd04301">
    <property type="entry name" value="NAT_SF"/>
    <property type="match status" value="1"/>
</dbReference>
<evidence type="ECO:0000313" key="5">
    <source>
        <dbReference type="Proteomes" id="UP000029518"/>
    </source>
</evidence>
<proteinExistence type="predicted"/>
<protein>
    <submittedName>
        <fullName evidence="4">Acetyltransferase</fullName>
    </submittedName>
</protein>
<dbReference type="PROSITE" id="PS51186">
    <property type="entry name" value="GNAT"/>
    <property type="match status" value="1"/>
</dbReference>